<proteinExistence type="predicted"/>
<reference evidence="1" key="1">
    <citation type="journal article" date="2020" name="Nature">
        <title>Giant virus diversity and host interactions through global metagenomics.</title>
        <authorList>
            <person name="Schulz F."/>
            <person name="Roux S."/>
            <person name="Paez-Espino D."/>
            <person name="Jungbluth S."/>
            <person name="Walsh D.A."/>
            <person name="Denef V.J."/>
            <person name="McMahon K.D."/>
            <person name="Konstantinidis K.T."/>
            <person name="Eloe-Fadrosh E.A."/>
            <person name="Kyrpides N.C."/>
            <person name="Woyke T."/>
        </authorList>
    </citation>
    <scope>NUCLEOTIDE SEQUENCE</scope>
    <source>
        <strain evidence="1">GVMAG-M-3300010158-59</strain>
    </source>
</reference>
<evidence type="ECO:0000313" key="1">
    <source>
        <dbReference type="EMBL" id="QHS88700.1"/>
    </source>
</evidence>
<name>A0A6C0B9I1_9ZZZZ</name>
<accession>A0A6C0B9I1</accession>
<organism evidence="1">
    <name type="scientific">viral metagenome</name>
    <dbReference type="NCBI Taxonomy" id="1070528"/>
    <lineage>
        <taxon>unclassified sequences</taxon>
        <taxon>metagenomes</taxon>
        <taxon>organismal metagenomes</taxon>
    </lineage>
</organism>
<protein>
    <submittedName>
        <fullName evidence="1">Uncharacterized protein</fullName>
    </submittedName>
</protein>
<sequence>MHLSKFLHTKSGKYIMSVILGFGLATLFRAACKDKNCIIKYAPKSEDIDGKTYKFDNKCYNYSKTAQKCNSNMETVSG</sequence>
<dbReference type="EMBL" id="MN739102">
    <property type="protein sequence ID" value="QHS88700.1"/>
    <property type="molecule type" value="Genomic_DNA"/>
</dbReference>
<dbReference type="AlphaFoldDB" id="A0A6C0B9I1"/>